<dbReference type="GO" id="GO:0016787">
    <property type="term" value="F:hydrolase activity"/>
    <property type="evidence" value="ECO:0007669"/>
    <property type="project" value="UniProtKB-KW"/>
</dbReference>
<accession>A0A928VMB6</accession>
<gene>
    <name evidence="1" type="ORF">IQ266_05110</name>
</gene>
<dbReference type="SUPFAM" id="SSF52266">
    <property type="entry name" value="SGNH hydrolase"/>
    <property type="match status" value="1"/>
</dbReference>
<dbReference type="RefSeq" id="WP_264323961.1">
    <property type="nucleotide sequence ID" value="NZ_JADEXQ010000012.1"/>
</dbReference>
<organism evidence="1 2">
    <name type="scientific">Romeriopsis navalis LEGE 11480</name>
    <dbReference type="NCBI Taxonomy" id="2777977"/>
    <lineage>
        <taxon>Bacteria</taxon>
        <taxon>Bacillati</taxon>
        <taxon>Cyanobacteriota</taxon>
        <taxon>Cyanophyceae</taxon>
        <taxon>Leptolyngbyales</taxon>
        <taxon>Leptolyngbyaceae</taxon>
        <taxon>Romeriopsis</taxon>
        <taxon>Romeriopsis navalis</taxon>
    </lineage>
</organism>
<dbReference type="AlphaFoldDB" id="A0A928VMB6"/>
<sequence length="337" mass="37273">MKIVWIALIALLVLTALVELALRYFFGFGRPLIYQADPAIGYLLAPDQATRRFGNRIVINQYSMRTEPIAPQRSDQTLRVLMIGDSVANGGWWTDQANTISAVLKSKLISVQASLALSGKSSDQASGSETTSVTAVEVLNASANSWGPRNELAYLERFGLFNANYLVLIINTDDLFSTTPTSLVVGVDRNYPDRLPQGAIAEVIQRYILPQPTPSPELAKVRAERGDRVGKNLAAIQAIDQLAQQAGAKFLLVMTPLLREVEAPGPKDYELEARLRLRQFTQAQQIDYVDGLTGFQSVTVAQSLYHDHIHLSAAGNQLVSDWIEQWIQRPDRQSLPQ</sequence>
<evidence type="ECO:0000313" key="2">
    <source>
        <dbReference type="Proteomes" id="UP000625316"/>
    </source>
</evidence>
<reference evidence="1" key="1">
    <citation type="submission" date="2020-10" db="EMBL/GenBank/DDBJ databases">
        <authorList>
            <person name="Castelo-Branco R."/>
            <person name="Eusebio N."/>
            <person name="Adriana R."/>
            <person name="Vieira A."/>
            <person name="Brugerolle De Fraissinette N."/>
            <person name="Rezende De Castro R."/>
            <person name="Schneider M.P."/>
            <person name="Vasconcelos V."/>
            <person name="Leao P.N."/>
        </authorList>
    </citation>
    <scope>NUCLEOTIDE SEQUENCE</scope>
    <source>
        <strain evidence="1">LEGE 11480</strain>
    </source>
</reference>
<name>A0A928VMB6_9CYAN</name>
<dbReference type="Gene3D" id="3.40.50.1110">
    <property type="entry name" value="SGNH hydrolase"/>
    <property type="match status" value="1"/>
</dbReference>
<dbReference type="Proteomes" id="UP000625316">
    <property type="component" value="Unassembled WGS sequence"/>
</dbReference>
<keyword evidence="1" id="KW-0378">Hydrolase</keyword>
<evidence type="ECO:0000313" key="1">
    <source>
        <dbReference type="EMBL" id="MBE9029140.1"/>
    </source>
</evidence>
<proteinExistence type="predicted"/>
<keyword evidence="2" id="KW-1185">Reference proteome</keyword>
<dbReference type="EMBL" id="JADEXQ010000012">
    <property type="protein sequence ID" value="MBE9029140.1"/>
    <property type="molecule type" value="Genomic_DNA"/>
</dbReference>
<comment type="caution">
    <text evidence="1">The sequence shown here is derived from an EMBL/GenBank/DDBJ whole genome shotgun (WGS) entry which is preliminary data.</text>
</comment>
<protein>
    <submittedName>
        <fullName evidence="1">SGNH/GDSL hydrolase family protein</fullName>
    </submittedName>
</protein>
<dbReference type="InterPro" id="IPR036514">
    <property type="entry name" value="SGNH_hydro_sf"/>
</dbReference>